<reference evidence="1 2" key="1">
    <citation type="submission" date="2013-09" db="EMBL/GenBank/DDBJ databases">
        <title>High correlation between genotypes and phenotypes of environmental bacteria Comamonas testosteroni strains.</title>
        <authorList>
            <person name="Liu L."/>
            <person name="Zhu W."/>
            <person name="Xia X."/>
            <person name="Xu B."/>
            <person name="Luo M."/>
            <person name="Wang G."/>
        </authorList>
    </citation>
    <scope>NUCLEOTIDE SEQUENCE [LARGE SCALE GENOMIC DNA]</scope>
    <source>
        <strain evidence="1 2">JL40</strain>
    </source>
</reference>
<dbReference type="AlphaFoldDB" id="A0A096FDB1"/>
<dbReference type="EMBL" id="AWOR01000056">
    <property type="protein sequence ID" value="KGH27939.1"/>
    <property type="molecule type" value="Genomic_DNA"/>
</dbReference>
<accession>A0A096FDB1</accession>
<proteinExistence type="predicted"/>
<gene>
    <name evidence="1" type="ORF">P353_16895</name>
</gene>
<name>A0A096FDB1_COMTE</name>
<organism evidence="1 2">
    <name type="scientific">Comamonas testosteroni</name>
    <name type="common">Pseudomonas testosteroni</name>
    <dbReference type="NCBI Taxonomy" id="285"/>
    <lineage>
        <taxon>Bacteria</taxon>
        <taxon>Pseudomonadati</taxon>
        <taxon>Pseudomonadota</taxon>
        <taxon>Betaproteobacteria</taxon>
        <taxon>Burkholderiales</taxon>
        <taxon>Comamonadaceae</taxon>
        <taxon>Comamonas</taxon>
    </lineage>
</organism>
<dbReference type="Proteomes" id="UP000029553">
    <property type="component" value="Unassembled WGS sequence"/>
</dbReference>
<comment type="caution">
    <text evidence="1">The sequence shown here is derived from an EMBL/GenBank/DDBJ whole genome shotgun (WGS) entry which is preliminary data.</text>
</comment>
<sequence length="47" mass="5290">MPEGKTIIIPRQSNMQFVDSPDGMCERMKAASVFFAEASLSLLRERT</sequence>
<evidence type="ECO:0000313" key="1">
    <source>
        <dbReference type="EMBL" id="KGH27939.1"/>
    </source>
</evidence>
<evidence type="ECO:0000313" key="2">
    <source>
        <dbReference type="Proteomes" id="UP000029553"/>
    </source>
</evidence>
<protein>
    <submittedName>
        <fullName evidence="1">Uncharacterized protein</fullName>
    </submittedName>
</protein>